<evidence type="ECO:0000313" key="4">
    <source>
        <dbReference type="EMBL" id="POF31099.1"/>
    </source>
</evidence>
<dbReference type="AlphaFoldDB" id="A0A2S3UUG2"/>
<feature type="transmembrane region" description="Helical" evidence="2">
    <location>
        <begin position="134"/>
        <end position="151"/>
    </location>
</feature>
<feature type="transmembrane region" description="Helical" evidence="2">
    <location>
        <begin position="499"/>
        <end position="521"/>
    </location>
</feature>
<feature type="transmembrane region" description="Helical" evidence="2">
    <location>
        <begin position="268"/>
        <end position="293"/>
    </location>
</feature>
<feature type="domain" description="TRAP C4-dicarboxylate transport system permease DctM subunit" evidence="3">
    <location>
        <begin position="122"/>
        <end position="564"/>
    </location>
</feature>
<dbReference type="GO" id="GO:0022857">
    <property type="term" value="F:transmembrane transporter activity"/>
    <property type="evidence" value="ECO:0007669"/>
    <property type="project" value="UniProtKB-UniRule"/>
</dbReference>
<dbReference type="PANTHER" id="PTHR43849">
    <property type="entry name" value="BLL3936 PROTEIN"/>
    <property type="match status" value="1"/>
</dbReference>
<dbReference type="InterPro" id="IPR010656">
    <property type="entry name" value="DctM"/>
</dbReference>
<sequence length="612" mass="63416">MPVNPQSDLSQTSNSMIRSEPANTPYWRTAMIVLAVTLVAFHLGLIFSGLVPNLVSRPLHLALALPWIFVFAGGGATRRASGAVFCAAGVAACIWVAVNQSALSDQYGFLEGTFQRVVAVVLLVTVLEGARRAIGWPLPIVAGLALAYGLFGQHIPGEFGHSGTPVASFLGTLTIAEGGIWGSLTGVSVNVVAIFVIFGAVLNAGEAGQGFMNVAAAAAGRLKGGAAKVSVLSSALFGSISGSASANVASTGAITLPAMTRLGYPRRLAGAVEAVASSGGQIMPPLMGAGAFVMVELTRVPYTQIMAAALLPAVLYFFAVWVGINAYARRFDLASVAREDQPHLRQVVITSAFFLVPFLVLLHGMFLANYTPQYAACIAILAGFVLLFFNARGSFDPREILRRMEEAFLNAARQVSVIAAIIVCASIIIGVLAITGLGVKITSLILSGSGGYLWPSLFLTALACLVLGMEVPTTAAYVICVSVAGPALIQQGLEPLQAHLFVFWFALLSTITPPVCGAVFIAAGMVGENWLKVAMTAMALGVGLYVIPLAMIANPSVIQLSVAPVAAIASAVKIGAGLGLVSFGIIGYRTPWKRLLSAGTGLAVIFVGGNLI</sequence>
<reference evidence="4 5" key="1">
    <citation type="submission" date="2018-01" db="EMBL/GenBank/DDBJ databases">
        <title>Genomic Encyclopedia of Archaeal and Bacterial Type Strains, Phase II (KMG-II): from individual species to whole genera.</title>
        <authorList>
            <person name="Goeker M."/>
        </authorList>
    </citation>
    <scope>NUCLEOTIDE SEQUENCE [LARGE SCALE GENOMIC DNA]</scope>
    <source>
        <strain evidence="4 5">DSM 17023</strain>
    </source>
</reference>
<feature type="transmembrane region" description="Helical" evidence="2">
    <location>
        <begin position="26"/>
        <end position="47"/>
    </location>
</feature>
<accession>A0A2S3UUG2</accession>
<dbReference type="EMBL" id="PPCN01000005">
    <property type="protein sequence ID" value="POF31099.1"/>
    <property type="molecule type" value="Genomic_DNA"/>
</dbReference>
<feature type="transmembrane region" description="Helical" evidence="2">
    <location>
        <begin position="415"/>
        <end position="439"/>
    </location>
</feature>
<feature type="transmembrane region" description="Helical" evidence="2">
    <location>
        <begin position="83"/>
        <end position="103"/>
    </location>
</feature>
<feature type="transmembrane region" description="Helical" evidence="2">
    <location>
        <begin position="475"/>
        <end position="493"/>
    </location>
</feature>
<name>A0A2S3UUG2_9HYPH</name>
<comment type="subcellular location">
    <subcellularLocation>
        <location evidence="1">Cell inner membrane</location>
        <topology evidence="1">Multi-pass membrane protein</topology>
    </subcellularLocation>
</comment>
<feature type="transmembrane region" description="Helical" evidence="2">
    <location>
        <begin position="565"/>
        <end position="588"/>
    </location>
</feature>
<keyword evidence="2" id="KW-0812">Transmembrane</keyword>
<comment type="function">
    <text evidence="1">Part of the tripartite ATP-independent periplasmic (TRAP) transport system.</text>
</comment>
<protein>
    <submittedName>
        <fullName evidence="4">TRAP transporter 4TM/12TM fusion protein</fullName>
    </submittedName>
</protein>
<evidence type="ECO:0000256" key="1">
    <source>
        <dbReference type="RuleBase" id="RU369079"/>
    </source>
</evidence>
<dbReference type="Pfam" id="PF06808">
    <property type="entry name" value="DctM"/>
    <property type="match status" value="1"/>
</dbReference>
<dbReference type="Proteomes" id="UP000236959">
    <property type="component" value="Unassembled WGS sequence"/>
</dbReference>
<dbReference type="InterPro" id="IPR011853">
    <property type="entry name" value="TRAP_DctM-Dct_fused"/>
</dbReference>
<evidence type="ECO:0000256" key="2">
    <source>
        <dbReference type="SAM" id="Phobius"/>
    </source>
</evidence>
<keyword evidence="1" id="KW-1003">Cell membrane</keyword>
<proteinExistence type="predicted"/>
<dbReference type="GO" id="GO:0005886">
    <property type="term" value="C:plasma membrane"/>
    <property type="evidence" value="ECO:0007669"/>
    <property type="project" value="UniProtKB-SubCell"/>
</dbReference>
<gene>
    <name evidence="4" type="ORF">CLV41_105279</name>
</gene>
<keyword evidence="5" id="KW-1185">Reference proteome</keyword>
<feature type="transmembrane region" description="Helical" evidence="2">
    <location>
        <begin position="347"/>
        <end position="367"/>
    </location>
</feature>
<feature type="transmembrane region" description="Helical" evidence="2">
    <location>
        <begin position="451"/>
        <end position="468"/>
    </location>
</feature>
<keyword evidence="1" id="KW-0997">Cell inner membrane</keyword>
<organism evidence="4 5">
    <name type="scientific">Roseibium marinum</name>
    <dbReference type="NCBI Taxonomy" id="281252"/>
    <lineage>
        <taxon>Bacteria</taxon>
        <taxon>Pseudomonadati</taxon>
        <taxon>Pseudomonadota</taxon>
        <taxon>Alphaproteobacteria</taxon>
        <taxon>Hyphomicrobiales</taxon>
        <taxon>Stappiaceae</taxon>
        <taxon>Roseibium</taxon>
    </lineage>
</organism>
<evidence type="ECO:0000259" key="3">
    <source>
        <dbReference type="Pfam" id="PF06808"/>
    </source>
</evidence>
<dbReference type="NCBIfam" id="TIGR02123">
    <property type="entry name" value="TRAP_fused"/>
    <property type="match status" value="1"/>
</dbReference>
<evidence type="ECO:0000313" key="5">
    <source>
        <dbReference type="Proteomes" id="UP000236959"/>
    </source>
</evidence>
<feature type="transmembrane region" description="Helical" evidence="2">
    <location>
        <begin position="373"/>
        <end position="395"/>
    </location>
</feature>
<dbReference type="PANTHER" id="PTHR43849:SF2">
    <property type="entry name" value="BLL3936 PROTEIN"/>
    <property type="match status" value="1"/>
</dbReference>
<feature type="transmembrane region" description="Helical" evidence="2">
    <location>
        <begin position="305"/>
        <end position="327"/>
    </location>
</feature>
<feature type="transmembrane region" description="Helical" evidence="2">
    <location>
        <begin position="533"/>
        <end position="553"/>
    </location>
</feature>
<keyword evidence="2" id="KW-1133">Transmembrane helix</keyword>
<feature type="transmembrane region" description="Helical" evidence="2">
    <location>
        <begin position="59"/>
        <end position="76"/>
    </location>
</feature>
<comment type="caution">
    <text evidence="4">The sequence shown here is derived from an EMBL/GenBank/DDBJ whole genome shotgun (WGS) entry which is preliminary data.</text>
</comment>
<keyword evidence="1" id="KW-0813">Transport</keyword>
<keyword evidence="2" id="KW-0472">Membrane</keyword>
<feature type="transmembrane region" description="Helical" evidence="2">
    <location>
        <begin position="180"/>
        <end position="202"/>
    </location>
</feature>